<evidence type="ECO:0000313" key="6">
    <source>
        <dbReference type="Proteomes" id="UP000663918"/>
    </source>
</evidence>
<reference evidence="5" key="1">
    <citation type="submission" date="2020-09" db="EMBL/GenBank/DDBJ databases">
        <title>Brevundimonas sp. LVF2 isolated from a puddle in Goettingen, Germany.</title>
        <authorList>
            <person name="Friedrich I."/>
            <person name="Klassen A."/>
            <person name="Hannes N."/>
            <person name="Schneider D."/>
            <person name="Hertel R."/>
            <person name="Daniel R."/>
        </authorList>
    </citation>
    <scope>NUCLEOTIDE SEQUENCE</scope>
    <source>
        <strain evidence="5">LVF2</strain>
    </source>
</reference>
<keyword evidence="6" id="KW-1185">Reference proteome</keyword>
<dbReference type="Gene3D" id="3.30.360.10">
    <property type="entry name" value="Dihydrodipicolinate Reductase, domain 2"/>
    <property type="match status" value="1"/>
</dbReference>
<evidence type="ECO:0000259" key="3">
    <source>
        <dbReference type="Pfam" id="PF01408"/>
    </source>
</evidence>
<evidence type="ECO:0000313" key="5">
    <source>
        <dbReference type="EMBL" id="QTC91073.1"/>
    </source>
</evidence>
<organism evidence="5 6">
    <name type="scientific">Brevundimonas goettingensis</name>
    <dbReference type="NCBI Taxonomy" id="2774190"/>
    <lineage>
        <taxon>Bacteria</taxon>
        <taxon>Pseudomonadati</taxon>
        <taxon>Pseudomonadota</taxon>
        <taxon>Alphaproteobacteria</taxon>
        <taxon>Caulobacterales</taxon>
        <taxon>Caulobacteraceae</taxon>
        <taxon>Brevundimonas</taxon>
    </lineage>
</organism>
<evidence type="ECO:0000259" key="4">
    <source>
        <dbReference type="Pfam" id="PF02894"/>
    </source>
</evidence>
<dbReference type="AlphaFoldDB" id="A0A975GVV1"/>
<evidence type="ECO:0000256" key="2">
    <source>
        <dbReference type="ARBA" id="ARBA00023002"/>
    </source>
</evidence>
<dbReference type="GO" id="GO:0000166">
    <property type="term" value="F:nucleotide binding"/>
    <property type="evidence" value="ECO:0007669"/>
    <property type="project" value="InterPro"/>
</dbReference>
<protein>
    <submittedName>
        <fullName evidence="5">Oxidoreductase</fullName>
    </submittedName>
</protein>
<dbReference type="InterPro" id="IPR004104">
    <property type="entry name" value="Gfo/Idh/MocA-like_OxRdtase_C"/>
</dbReference>
<comment type="similarity">
    <text evidence="1">Belongs to the Gfo/Idh/MocA family.</text>
</comment>
<evidence type="ECO:0000256" key="1">
    <source>
        <dbReference type="ARBA" id="ARBA00010928"/>
    </source>
</evidence>
<dbReference type="Gene3D" id="3.40.50.720">
    <property type="entry name" value="NAD(P)-binding Rossmann-like Domain"/>
    <property type="match status" value="1"/>
</dbReference>
<dbReference type="Pfam" id="PF01408">
    <property type="entry name" value="GFO_IDH_MocA"/>
    <property type="match status" value="1"/>
</dbReference>
<accession>A0A975GVV1</accession>
<dbReference type="PANTHER" id="PTHR43708">
    <property type="entry name" value="CONSERVED EXPRESSED OXIDOREDUCTASE (EUROFUNG)"/>
    <property type="match status" value="1"/>
</dbReference>
<dbReference type="SUPFAM" id="SSF55347">
    <property type="entry name" value="Glyceraldehyde-3-phosphate dehydrogenase-like, C-terminal domain"/>
    <property type="match status" value="1"/>
</dbReference>
<dbReference type="GO" id="GO:0016491">
    <property type="term" value="F:oxidoreductase activity"/>
    <property type="evidence" value="ECO:0007669"/>
    <property type="project" value="UniProtKB-KW"/>
</dbReference>
<keyword evidence="2" id="KW-0560">Oxidoreductase</keyword>
<name>A0A975GVV1_9CAUL</name>
<feature type="domain" description="Gfo/Idh/MocA-like oxidoreductase C-terminal" evidence="4">
    <location>
        <begin position="138"/>
        <end position="346"/>
    </location>
</feature>
<dbReference type="NCBIfam" id="NF008607">
    <property type="entry name" value="PRK11579.1"/>
    <property type="match status" value="1"/>
</dbReference>
<dbReference type="RefSeq" id="WP_225896890.1">
    <property type="nucleotide sequence ID" value="NZ_CP062222.1"/>
</dbReference>
<dbReference type="InterPro" id="IPR051317">
    <property type="entry name" value="Gfo/Idh/MocA_oxidoreduct"/>
</dbReference>
<dbReference type="PANTHER" id="PTHR43708:SF5">
    <property type="entry name" value="CONSERVED EXPRESSED OXIDOREDUCTASE (EUROFUNG)-RELATED"/>
    <property type="match status" value="1"/>
</dbReference>
<gene>
    <name evidence="5" type="ORF">IFJ75_17945</name>
</gene>
<dbReference type="Pfam" id="PF02894">
    <property type="entry name" value="GFO_IDH_MocA_C"/>
    <property type="match status" value="1"/>
</dbReference>
<feature type="domain" description="Gfo/Idh/MocA-like oxidoreductase N-terminal" evidence="3">
    <location>
        <begin position="9"/>
        <end position="124"/>
    </location>
</feature>
<dbReference type="Proteomes" id="UP000663918">
    <property type="component" value="Chromosome"/>
</dbReference>
<dbReference type="EMBL" id="CP062222">
    <property type="protein sequence ID" value="QTC91073.1"/>
    <property type="molecule type" value="Genomic_DNA"/>
</dbReference>
<sequence>MTLLNKALLNVGLVGYGFAGKTFHAPLISACPDLSLHTVVSTRPEAVHADWPEARVVPDLATALADPEIDLVVIATPDALHAEQAEAALNAGKAVVVDKPFALSLADARRVVDLADEKGLFLSVFQNRRWDADFLALKAEIASGRLGRIVTYESHFDRYRPVVRDRWREAPGAGVWQDLGPHLIDQALNLFGRPEGITCDLAIQRDGGLSPDRAHATLRYDGGLRVVLNAAMLIAAPDVRFAVHGSRASFLTSGLDPQEDQLKAGMVPGAPGWGVDPSPPTIVEGETGARTSAPGPAGDYPAYYAAVAKAVRGEGPNPVPPSEALMVMEVLEAGMISSREGREVAL</sequence>
<proteinExistence type="inferred from homology"/>
<dbReference type="InterPro" id="IPR000683">
    <property type="entry name" value="Gfo/Idh/MocA-like_OxRdtase_N"/>
</dbReference>
<dbReference type="InterPro" id="IPR036291">
    <property type="entry name" value="NAD(P)-bd_dom_sf"/>
</dbReference>
<dbReference type="KEGG" id="bgoe:IFJ75_17945"/>
<dbReference type="SUPFAM" id="SSF51735">
    <property type="entry name" value="NAD(P)-binding Rossmann-fold domains"/>
    <property type="match status" value="1"/>
</dbReference>